<gene>
    <name evidence="2" type="ORF">D9758_005993</name>
</gene>
<reference evidence="2 3" key="1">
    <citation type="journal article" date="2020" name="ISME J.">
        <title>Uncovering the hidden diversity of litter-decomposition mechanisms in mushroom-forming fungi.</title>
        <authorList>
            <person name="Floudas D."/>
            <person name="Bentzer J."/>
            <person name="Ahren D."/>
            <person name="Johansson T."/>
            <person name="Persson P."/>
            <person name="Tunlid A."/>
        </authorList>
    </citation>
    <scope>NUCLEOTIDE SEQUENCE [LARGE SCALE GENOMIC DNA]</scope>
    <source>
        <strain evidence="2 3">CBS 291.85</strain>
    </source>
</reference>
<dbReference type="OrthoDB" id="3068029at2759"/>
<feature type="compositionally biased region" description="Low complexity" evidence="1">
    <location>
        <begin position="299"/>
        <end position="312"/>
    </location>
</feature>
<feature type="region of interest" description="Disordered" evidence="1">
    <location>
        <begin position="58"/>
        <end position="121"/>
    </location>
</feature>
<feature type="compositionally biased region" description="Low complexity" evidence="1">
    <location>
        <begin position="79"/>
        <end position="93"/>
    </location>
</feature>
<evidence type="ECO:0000256" key="1">
    <source>
        <dbReference type="SAM" id="MobiDB-lite"/>
    </source>
</evidence>
<organism evidence="2 3">
    <name type="scientific">Tetrapyrgos nigripes</name>
    <dbReference type="NCBI Taxonomy" id="182062"/>
    <lineage>
        <taxon>Eukaryota</taxon>
        <taxon>Fungi</taxon>
        <taxon>Dikarya</taxon>
        <taxon>Basidiomycota</taxon>
        <taxon>Agaricomycotina</taxon>
        <taxon>Agaricomycetes</taxon>
        <taxon>Agaricomycetidae</taxon>
        <taxon>Agaricales</taxon>
        <taxon>Marasmiineae</taxon>
        <taxon>Marasmiaceae</taxon>
        <taxon>Tetrapyrgos</taxon>
    </lineage>
</organism>
<dbReference type="AlphaFoldDB" id="A0A8H5D8K6"/>
<evidence type="ECO:0000313" key="3">
    <source>
        <dbReference type="Proteomes" id="UP000559256"/>
    </source>
</evidence>
<protein>
    <submittedName>
        <fullName evidence="2">Uncharacterized protein</fullName>
    </submittedName>
</protein>
<feature type="region of interest" description="Disordered" evidence="1">
    <location>
        <begin position="299"/>
        <end position="327"/>
    </location>
</feature>
<accession>A0A8H5D8K6</accession>
<comment type="caution">
    <text evidence="2">The sequence shown here is derived from an EMBL/GenBank/DDBJ whole genome shotgun (WGS) entry which is preliminary data.</text>
</comment>
<evidence type="ECO:0000313" key="2">
    <source>
        <dbReference type="EMBL" id="KAF5355233.1"/>
    </source>
</evidence>
<dbReference type="EMBL" id="JAACJM010000057">
    <property type="protein sequence ID" value="KAF5355233.1"/>
    <property type="molecule type" value="Genomic_DNA"/>
</dbReference>
<dbReference type="Proteomes" id="UP000559256">
    <property type="component" value="Unassembled WGS sequence"/>
</dbReference>
<sequence>MVMAYIYFSAYDVRKSVDLDELLDARANGVRVIHLLTTLKFTKNFYRKMESFIRSKYESRRWAKEGPPPEDPSTSTVRPAAPAAAAEPLLQQPSSPPPHTDRCSASISNRNTTPITSRQPQARHQLISLTVIGQSPSAATTTASAPAPAPAPAVDNDLFSLDFHSPSTTPAPSSSPPPKKDMKQDIMSLLSSPAAQPNVAASAVGVAGFGQLSGAMPGMSQAGVWGNAPNPGVQTTADRKQWYRAGMEWELVLSGECMGCGCAYATTTAAATKFGNDMWGNSSSGIGAMGGGSQDLLGSFASSGAGTTSPAAQKKDDASGDIWGGFK</sequence>
<feature type="region of interest" description="Disordered" evidence="1">
    <location>
        <begin position="138"/>
        <end position="183"/>
    </location>
</feature>
<keyword evidence="3" id="KW-1185">Reference proteome</keyword>
<proteinExistence type="predicted"/>
<feature type="compositionally biased region" description="Polar residues" evidence="1">
    <location>
        <begin position="103"/>
        <end position="121"/>
    </location>
</feature>
<name>A0A8H5D8K6_9AGAR</name>